<dbReference type="Gene3D" id="3.40.50.10600">
    <property type="entry name" value="SpoIIaa-like domains"/>
    <property type="match status" value="1"/>
</dbReference>
<dbReference type="Proteomes" id="UP001500748">
    <property type="component" value="Unassembled WGS sequence"/>
</dbReference>
<protein>
    <recommendedName>
        <fullName evidence="3">SpoIIAA-like protein</fullName>
    </recommendedName>
</protein>
<dbReference type="SUPFAM" id="SSF52091">
    <property type="entry name" value="SpoIIaa-like"/>
    <property type="match status" value="1"/>
</dbReference>
<dbReference type="RefSeq" id="WP_012026140.1">
    <property type="nucleotide sequence ID" value="NZ_BAABDU010000011.1"/>
</dbReference>
<dbReference type="InterPro" id="IPR021866">
    <property type="entry name" value="SpoIIAA-like"/>
</dbReference>
<reference evidence="2" key="1">
    <citation type="journal article" date="2019" name="Int. J. Syst. Evol. Microbiol.">
        <title>The Global Catalogue of Microorganisms (GCM) 10K type strain sequencing project: providing services to taxonomists for standard genome sequencing and annotation.</title>
        <authorList>
            <consortium name="The Broad Institute Genomics Platform"/>
            <consortium name="The Broad Institute Genome Sequencing Center for Infectious Disease"/>
            <person name="Wu L."/>
            <person name="Ma J."/>
        </authorList>
    </citation>
    <scope>NUCLEOTIDE SEQUENCE [LARGE SCALE GENOMIC DNA]</scope>
    <source>
        <strain evidence="2">JCM 17337</strain>
    </source>
</reference>
<dbReference type="GeneID" id="31767084"/>
<dbReference type="InterPro" id="IPR036513">
    <property type="entry name" value="STAS_dom_sf"/>
</dbReference>
<comment type="caution">
    <text evidence="1">The sequence shown here is derived from an EMBL/GenBank/DDBJ whole genome shotgun (WGS) entry which is preliminary data.</text>
</comment>
<name>A0ABP7H3G8_9FLAO</name>
<dbReference type="InterPro" id="IPR038396">
    <property type="entry name" value="SpoIIAA-like_sf"/>
</dbReference>
<gene>
    <name evidence="1" type="ORF">GCM10022423_45490</name>
</gene>
<keyword evidence="2" id="KW-1185">Reference proteome</keyword>
<dbReference type="EMBL" id="BAABDU010000011">
    <property type="protein sequence ID" value="GAA3783524.1"/>
    <property type="molecule type" value="Genomic_DNA"/>
</dbReference>
<evidence type="ECO:0000313" key="1">
    <source>
        <dbReference type="EMBL" id="GAA3783524.1"/>
    </source>
</evidence>
<organism evidence="1 2">
    <name type="scientific">Flavobacterium ginsengiterrae</name>
    <dbReference type="NCBI Taxonomy" id="871695"/>
    <lineage>
        <taxon>Bacteria</taxon>
        <taxon>Pseudomonadati</taxon>
        <taxon>Bacteroidota</taxon>
        <taxon>Flavobacteriia</taxon>
        <taxon>Flavobacteriales</taxon>
        <taxon>Flavobacteriaceae</taxon>
        <taxon>Flavobacterium</taxon>
    </lineage>
</organism>
<evidence type="ECO:0000313" key="2">
    <source>
        <dbReference type="Proteomes" id="UP001500748"/>
    </source>
</evidence>
<sequence length="126" mass="14027">MIHQIDTTDNIVAFRALAEVTKDDFLTAVVPAVEHLVKQTNEINFLLVLDTDIKNFTAGAWLQDALLGLKHLGKWNRAAIVTDSEDIISFTNGFSYVVPGEFHGFKKEAFNKALNWVEGNINLPAN</sequence>
<proteinExistence type="predicted"/>
<evidence type="ECO:0008006" key="3">
    <source>
        <dbReference type="Google" id="ProtNLM"/>
    </source>
</evidence>
<accession>A0ABP7H3G8</accession>
<dbReference type="Pfam" id="PF11964">
    <property type="entry name" value="SpoIIAA-like"/>
    <property type="match status" value="1"/>
</dbReference>